<gene>
    <name evidence="4" type="ORF">GCM10022200_01640</name>
</gene>
<accession>A0ABP7A178</accession>
<proteinExistence type="predicted"/>
<sequence length="307" mass="31815">MADTSPPSAPPPGWYAESARAQRLRWWSGSEWTNHYQLVVQARALQPPPPDELGTPLDQDVEDDADLLATPRSAAQPGPQPATERPPLTRAERAARERAGAVATQMTPIVAVPTATRADAAGPASGPAPAEFASTDAATKPDPTVQGPPTATRVFPEGAAQPTEAPERPARRDPGYPDQITTPDRPVRPLVYAPHSSRYTGDQPAVIADPVAGNGLASTAIALIFASAVCGVVAYFIRPSSETVASVSWTLAAALVVAAFILAVAGMAVAVQRPTRKGWALAALVVSSLLLLALIGLLALPLFASAG</sequence>
<feature type="compositionally biased region" description="Low complexity" evidence="1">
    <location>
        <begin position="118"/>
        <end position="134"/>
    </location>
</feature>
<feature type="transmembrane region" description="Helical" evidence="2">
    <location>
        <begin position="278"/>
        <end position="304"/>
    </location>
</feature>
<feature type="domain" description="DUF2510" evidence="3">
    <location>
        <begin position="12"/>
        <end position="42"/>
    </location>
</feature>
<keyword evidence="2" id="KW-0812">Transmembrane</keyword>
<feature type="compositionally biased region" description="Basic and acidic residues" evidence="1">
    <location>
        <begin position="90"/>
        <end position="99"/>
    </location>
</feature>
<feature type="transmembrane region" description="Helical" evidence="2">
    <location>
        <begin position="249"/>
        <end position="271"/>
    </location>
</feature>
<keyword evidence="2" id="KW-0472">Membrane</keyword>
<feature type="compositionally biased region" description="Basic and acidic residues" evidence="1">
    <location>
        <begin position="165"/>
        <end position="175"/>
    </location>
</feature>
<protein>
    <recommendedName>
        <fullName evidence="3">DUF2510 domain-containing protein</fullName>
    </recommendedName>
</protein>
<evidence type="ECO:0000313" key="5">
    <source>
        <dbReference type="Proteomes" id="UP001501697"/>
    </source>
</evidence>
<keyword evidence="2" id="KW-1133">Transmembrane helix</keyword>
<evidence type="ECO:0000313" key="4">
    <source>
        <dbReference type="EMBL" id="GAA3623096.1"/>
    </source>
</evidence>
<dbReference type="InterPro" id="IPR018929">
    <property type="entry name" value="DUF2510"/>
</dbReference>
<dbReference type="Pfam" id="PF10708">
    <property type="entry name" value="DUF2510"/>
    <property type="match status" value="1"/>
</dbReference>
<dbReference type="EMBL" id="BAAAYU010000001">
    <property type="protein sequence ID" value="GAA3623096.1"/>
    <property type="molecule type" value="Genomic_DNA"/>
</dbReference>
<comment type="caution">
    <text evidence="4">The sequence shown here is derived from an EMBL/GenBank/DDBJ whole genome shotgun (WGS) entry which is preliminary data.</text>
</comment>
<evidence type="ECO:0000256" key="2">
    <source>
        <dbReference type="SAM" id="Phobius"/>
    </source>
</evidence>
<feature type="transmembrane region" description="Helical" evidence="2">
    <location>
        <begin position="216"/>
        <end position="237"/>
    </location>
</feature>
<keyword evidence="5" id="KW-1185">Reference proteome</keyword>
<feature type="region of interest" description="Disordered" evidence="1">
    <location>
        <begin position="43"/>
        <end position="188"/>
    </location>
</feature>
<organism evidence="4 5">
    <name type="scientific">Microbacterium awajiense</name>
    <dbReference type="NCBI Taxonomy" id="415214"/>
    <lineage>
        <taxon>Bacteria</taxon>
        <taxon>Bacillati</taxon>
        <taxon>Actinomycetota</taxon>
        <taxon>Actinomycetes</taxon>
        <taxon>Micrococcales</taxon>
        <taxon>Microbacteriaceae</taxon>
        <taxon>Microbacterium</taxon>
    </lineage>
</organism>
<reference evidence="5" key="1">
    <citation type="journal article" date="2019" name="Int. J. Syst. Evol. Microbiol.">
        <title>The Global Catalogue of Microorganisms (GCM) 10K type strain sequencing project: providing services to taxonomists for standard genome sequencing and annotation.</title>
        <authorList>
            <consortium name="The Broad Institute Genomics Platform"/>
            <consortium name="The Broad Institute Genome Sequencing Center for Infectious Disease"/>
            <person name="Wu L."/>
            <person name="Ma J."/>
        </authorList>
    </citation>
    <scope>NUCLEOTIDE SEQUENCE [LARGE SCALE GENOMIC DNA]</scope>
    <source>
        <strain evidence="5">JCM 16544</strain>
    </source>
</reference>
<name>A0ABP7A178_9MICO</name>
<evidence type="ECO:0000256" key="1">
    <source>
        <dbReference type="SAM" id="MobiDB-lite"/>
    </source>
</evidence>
<dbReference type="Proteomes" id="UP001501697">
    <property type="component" value="Unassembled WGS sequence"/>
</dbReference>
<evidence type="ECO:0000259" key="3">
    <source>
        <dbReference type="Pfam" id="PF10708"/>
    </source>
</evidence>
<dbReference type="RefSeq" id="WP_344735937.1">
    <property type="nucleotide sequence ID" value="NZ_BAAAYU010000001.1"/>
</dbReference>